<evidence type="ECO:0000256" key="5">
    <source>
        <dbReference type="ARBA" id="ARBA00023242"/>
    </source>
</evidence>
<comment type="similarity">
    <text evidence="2">Belongs to the eukaryotic RPA49/POLR1E RNA polymerase subunit family.</text>
</comment>
<organism evidence="6 7">
    <name type="scientific">Capsaspora owczarzaki (strain ATCC 30864)</name>
    <dbReference type="NCBI Taxonomy" id="595528"/>
    <lineage>
        <taxon>Eukaryota</taxon>
        <taxon>Filasterea</taxon>
        <taxon>Capsaspora</taxon>
    </lineage>
</organism>
<dbReference type="InParanoid" id="A0A0D2U1T8"/>
<evidence type="ECO:0000256" key="1">
    <source>
        <dbReference type="ARBA" id="ARBA00004604"/>
    </source>
</evidence>
<evidence type="ECO:0008006" key="8">
    <source>
        <dbReference type="Google" id="ProtNLM"/>
    </source>
</evidence>
<dbReference type="FunCoup" id="A0A0D2U1T8">
    <property type="interactions" value="170"/>
</dbReference>
<reference evidence="7" key="1">
    <citation type="submission" date="2011-02" db="EMBL/GenBank/DDBJ databases">
        <title>The Genome Sequence of Capsaspora owczarzaki ATCC 30864.</title>
        <authorList>
            <person name="Russ C."/>
            <person name="Cuomo C."/>
            <person name="Burger G."/>
            <person name="Gray M.W."/>
            <person name="Holland P.W.H."/>
            <person name="King N."/>
            <person name="Lang F.B.F."/>
            <person name="Roger A.J."/>
            <person name="Ruiz-Trillo I."/>
            <person name="Young S.K."/>
            <person name="Zeng Q."/>
            <person name="Gargeya S."/>
            <person name="Alvarado L."/>
            <person name="Berlin A."/>
            <person name="Chapman S.B."/>
            <person name="Chen Z."/>
            <person name="Freedman E."/>
            <person name="Gellesch M."/>
            <person name="Goldberg J."/>
            <person name="Griggs A."/>
            <person name="Gujja S."/>
            <person name="Heilman E."/>
            <person name="Heiman D."/>
            <person name="Howarth C."/>
            <person name="Mehta T."/>
            <person name="Neiman D."/>
            <person name="Pearson M."/>
            <person name="Roberts A."/>
            <person name="Saif S."/>
            <person name="Shea T."/>
            <person name="Shenoy N."/>
            <person name="Sisk P."/>
            <person name="Stolte C."/>
            <person name="Sykes S."/>
            <person name="White J."/>
            <person name="Yandava C."/>
            <person name="Haas B."/>
            <person name="Nusbaum C."/>
            <person name="Birren B."/>
        </authorList>
    </citation>
    <scope>NUCLEOTIDE SEQUENCE</scope>
    <source>
        <strain evidence="7">ATCC 30864</strain>
    </source>
</reference>
<dbReference type="EMBL" id="KE346360">
    <property type="protein sequence ID" value="KJE89141.1"/>
    <property type="molecule type" value="Genomic_DNA"/>
</dbReference>
<dbReference type="InterPro" id="IPR009668">
    <property type="entry name" value="RNA_pol-assoc_fac_A49-like"/>
</dbReference>
<dbReference type="Proteomes" id="UP000008743">
    <property type="component" value="Unassembled WGS sequence"/>
</dbReference>
<protein>
    <recommendedName>
        <fullName evidence="8">RNA polymerase I associated factor, A49-like protein</fullName>
    </recommendedName>
</protein>
<name>A0A0D2U1T8_CAPO3</name>
<keyword evidence="7" id="KW-1185">Reference proteome</keyword>
<sequence length="432" mass="48735">MASQSTVQVRYTSQPGPLVVHFPSGTPAPEALRPGNEDSLRLAVFTQAQRDRDAATASGSRPKHVVAAENGRMLYNSSSESSQPMTKYLVGVFDRKKHTLDVYDSDMFALKPTVKRMRSDALNKKQEAEGLSKYQQYTQKKNDLVEAFGGRKKKNELLTNIKNKIEDASLGSMAKNIQSTLDTAAKDDLTLNEVMDQADEHRPIPAFNADALSPDEVYPLENLITPEEYKVLKNEAKVLEKANAEEIQAMRAARTYAPLILNWVRDLPQDKEERRRQARILLYINYLLNFRRANDSHLNNPNSTEPNALSGIPEDVLKHLKAKFAEVQTNDRGQPIFAVPTFLKDKLLSYVFVLCLMLNQYKFAFEELTTMLKMKPDRATEHFRALGCRISSRREEMGDEMDTSASATGSVKLAVLGVPLQFPRPRGRRSKK</sequence>
<evidence type="ECO:0000313" key="6">
    <source>
        <dbReference type="EMBL" id="KJE89141.1"/>
    </source>
</evidence>
<dbReference type="PhylomeDB" id="A0A0D2U1T8"/>
<keyword evidence="4" id="KW-0804">Transcription</keyword>
<dbReference type="Pfam" id="PF06870">
    <property type="entry name" value="RNA_pol_I_A49"/>
    <property type="match status" value="1"/>
</dbReference>
<dbReference type="RefSeq" id="XP_004365545.2">
    <property type="nucleotide sequence ID" value="XM_004365488.2"/>
</dbReference>
<proteinExistence type="inferred from homology"/>
<keyword evidence="5" id="KW-0539">Nucleus</keyword>
<dbReference type="PANTHER" id="PTHR14440">
    <property type="entry name" value="DNA-DIRECTED RNA POLYMERASE I SUBUNIT RPA49"/>
    <property type="match status" value="1"/>
</dbReference>
<dbReference type="GO" id="GO:0006351">
    <property type="term" value="P:DNA-templated transcription"/>
    <property type="evidence" value="ECO:0007669"/>
    <property type="project" value="InterPro"/>
</dbReference>
<evidence type="ECO:0000256" key="4">
    <source>
        <dbReference type="ARBA" id="ARBA00023163"/>
    </source>
</evidence>
<evidence type="ECO:0000256" key="2">
    <source>
        <dbReference type="ARBA" id="ARBA00009430"/>
    </source>
</evidence>
<evidence type="ECO:0000313" key="7">
    <source>
        <dbReference type="Proteomes" id="UP000008743"/>
    </source>
</evidence>
<evidence type="ECO:0000256" key="3">
    <source>
        <dbReference type="ARBA" id="ARBA00022478"/>
    </source>
</evidence>
<accession>A0A0D2U1T8</accession>
<dbReference type="OrthoDB" id="532500at2759"/>
<dbReference type="GO" id="GO:0003677">
    <property type="term" value="F:DNA binding"/>
    <property type="evidence" value="ECO:0007669"/>
    <property type="project" value="InterPro"/>
</dbReference>
<dbReference type="AlphaFoldDB" id="A0A0D2U1T8"/>
<comment type="subcellular location">
    <subcellularLocation>
        <location evidence="1">Nucleus</location>
        <location evidence="1">Nucleolus</location>
    </subcellularLocation>
</comment>
<dbReference type="GO" id="GO:0000428">
    <property type="term" value="C:DNA-directed RNA polymerase complex"/>
    <property type="evidence" value="ECO:0007669"/>
    <property type="project" value="UniProtKB-KW"/>
</dbReference>
<dbReference type="GO" id="GO:0005730">
    <property type="term" value="C:nucleolus"/>
    <property type="evidence" value="ECO:0007669"/>
    <property type="project" value="UniProtKB-SubCell"/>
</dbReference>
<gene>
    <name evidence="6" type="ORF">CAOG_000674</name>
</gene>
<dbReference type="eggNOG" id="KOG4183">
    <property type="taxonomic scope" value="Eukaryota"/>
</dbReference>
<dbReference type="STRING" id="595528.A0A0D2U1T8"/>
<keyword evidence="3" id="KW-0240">DNA-directed RNA polymerase</keyword>